<reference evidence="7" key="1">
    <citation type="submission" date="2018-01" db="EMBL/GenBank/DDBJ databases">
        <authorList>
            <person name="Li J."/>
        </authorList>
    </citation>
    <scope>NUCLEOTIDE SEQUENCE [LARGE SCALE GENOMIC DNA]</scope>
    <source>
        <strain evidence="7">592</strain>
    </source>
</reference>
<proteinExistence type="inferred from homology"/>
<feature type="compositionally biased region" description="Low complexity" evidence="5">
    <location>
        <begin position="48"/>
        <end position="61"/>
    </location>
</feature>
<evidence type="ECO:0000256" key="1">
    <source>
        <dbReference type="ARBA" id="ARBA00007534"/>
    </source>
</evidence>
<protein>
    <submittedName>
        <fullName evidence="6">Uncharacterized protein</fullName>
    </submittedName>
</protein>
<keyword evidence="4" id="KW-1015">Disulfide bond</keyword>
<dbReference type="AlphaFoldDB" id="A0A2S0WQ40"/>
<dbReference type="InterPro" id="IPR000675">
    <property type="entry name" value="Cutinase/axe"/>
</dbReference>
<dbReference type="Gene3D" id="3.40.50.1820">
    <property type="entry name" value="alpha/beta hydrolase"/>
    <property type="match status" value="1"/>
</dbReference>
<dbReference type="InterPro" id="IPR029058">
    <property type="entry name" value="AB_hydrolase_fold"/>
</dbReference>
<name>A0A2S0WQ40_9ACTN</name>
<dbReference type="GO" id="GO:0052689">
    <property type="term" value="F:carboxylic ester hydrolase activity"/>
    <property type="evidence" value="ECO:0007669"/>
    <property type="project" value="UniProtKB-KW"/>
</dbReference>
<feature type="region of interest" description="Disordered" evidence="5">
    <location>
        <begin position="1"/>
        <end position="65"/>
    </location>
</feature>
<keyword evidence="7" id="KW-1185">Reference proteome</keyword>
<accession>A0A5F2EXQ8</accession>
<accession>A0A2S0WQ40</accession>
<evidence type="ECO:0000256" key="5">
    <source>
        <dbReference type="SAM" id="MobiDB-lite"/>
    </source>
</evidence>
<dbReference type="Proteomes" id="UP000244384">
    <property type="component" value="Chromosome"/>
</dbReference>
<comment type="similarity">
    <text evidence="1">Belongs to the cutinase family.</text>
</comment>
<evidence type="ECO:0000256" key="2">
    <source>
        <dbReference type="ARBA" id="ARBA00022487"/>
    </source>
</evidence>
<dbReference type="EMBL" id="CP026952">
    <property type="protein sequence ID" value="AWB93412.1"/>
    <property type="molecule type" value="Genomic_DNA"/>
</dbReference>
<dbReference type="KEGG" id="aez:C3E78_14975"/>
<keyword evidence="3" id="KW-0378">Hydrolase</keyword>
<dbReference type="SUPFAM" id="SSF53474">
    <property type="entry name" value="alpha/beta-Hydrolases"/>
    <property type="match status" value="1"/>
</dbReference>
<dbReference type="PANTHER" id="PTHR33630">
    <property type="entry name" value="CUTINASE RV1984C-RELATED-RELATED"/>
    <property type="match status" value="1"/>
</dbReference>
<dbReference type="PANTHER" id="PTHR33630:SF9">
    <property type="entry name" value="CUTINASE 4"/>
    <property type="match status" value="1"/>
</dbReference>
<evidence type="ECO:0000313" key="6">
    <source>
        <dbReference type="EMBL" id="AWB93412.1"/>
    </source>
</evidence>
<evidence type="ECO:0000256" key="3">
    <source>
        <dbReference type="ARBA" id="ARBA00022801"/>
    </source>
</evidence>
<evidence type="ECO:0000256" key="4">
    <source>
        <dbReference type="ARBA" id="ARBA00023157"/>
    </source>
</evidence>
<dbReference type="SMART" id="SM01110">
    <property type="entry name" value="Cutinase"/>
    <property type="match status" value="1"/>
</dbReference>
<feature type="compositionally biased region" description="Basic and acidic residues" evidence="5">
    <location>
        <begin position="11"/>
        <end position="31"/>
    </location>
</feature>
<organism evidence="6 7">
    <name type="scientific">Aeromicrobium chenweiae</name>
    <dbReference type="NCBI Taxonomy" id="2079793"/>
    <lineage>
        <taxon>Bacteria</taxon>
        <taxon>Bacillati</taxon>
        <taxon>Actinomycetota</taxon>
        <taxon>Actinomycetes</taxon>
        <taxon>Propionibacteriales</taxon>
        <taxon>Nocardioidaceae</taxon>
        <taxon>Aeromicrobium</taxon>
    </lineage>
</organism>
<evidence type="ECO:0000313" key="7">
    <source>
        <dbReference type="Proteomes" id="UP000244384"/>
    </source>
</evidence>
<gene>
    <name evidence="6" type="ORF">C3E78_14975</name>
</gene>
<sequence length="347" mass="37238">MAEVRGVRGVGGDRLHGRSRRRGEPAHDQAGRHRLPPPVRAPADLAVPRGRATLGAGAGRRTPGRRRLLADNRRPGARQRRLLVPDLGPRLVTRRLSQLAAATATALLLGGCLAGTAGGTRSTDRPLLVDDRCADLVVVAARGSTQDPDRNLGVGTEVRMTVHELARRLHRRSDTTVRVEPIRYDATKTSTLADYQEHVAEGARMMTSRLRGLVRRCPDSRFALVGFSQGAQVVHTAVADVPAALADRVALVAMIADPRHNPDDDIARYGYAAKPVTGNGRLGTGSPVDPDVRRATIALCVQGDEICNDEGTPGGPPSATHRTFYEKPSTAKATAKQLDRVLRRNGV</sequence>
<dbReference type="Pfam" id="PF01083">
    <property type="entry name" value="Cutinase"/>
    <property type="match status" value="1"/>
</dbReference>
<keyword evidence="2" id="KW-0719">Serine esterase</keyword>